<dbReference type="Proteomes" id="UP000054549">
    <property type="component" value="Unassembled WGS sequence"/>
</dbReference>
<evidence type="ECO:0000313" key="1">
    <source>
        <dbReference type="EMBL" id="KIL53846.1"/>
    </source>
</evidence>
<sequence>MGWQPLFPIIRWLDFDQMPTACISYALEMIDAVPTDHGLQLLLRLFAEYCRYLQVRPSKSFEIVSLFHDREPADFLDLFLSPQTGHAGTSGARGSGHSFPSQFVVPYQNSERDNHLNVRTIGWW</sequence>
<reference evidence="1 2" key="1">
    <citation type="submission" date="2014-04" db="EMBL/GenBank/DDBJ databases">
        <title>Evolutionary Origins and Diversification of the Mycorrhizal Mutualists.</title>
        <authorList>
            <consortium name="DOE Joint Genome Institute"/>
            <consortium name="Mycorrhizal Genomics Consortium"/>
            <person name="Kohler A."/>
            <person name="Kuo A."/>
            <person name="Nagy L.G."/>
            <person name="Floudas D."/>
            <person name="Copeland A."/>
            <person name="Barry K.W."/>
            <person name="Cichocki N."/>
            <person name="Veneault-Fourrey C."/>
            <person name="LaButti K."/>
            <person name="Lindquist E.A."/>
            <person name="Lipzen A."/>
            <person name="Lundell T."/>
            <person name="Morin E."/>
            <person name="Murat C."/>
            <person name="Riley R."/>
            <person name="Ohm R."/>
            <person name="Sun H."/>
            <person name="Tunlid A."/>
            <person name="Henrissat B."/>
            <person name="Grigoriev I.V."/>
            <person name="Hibbett D.S."/>
            <person name="Martin F."/>
        </authorList>
    </citation>
    <scope>NUCLEOTIDE SEQUENCE [LARGE SCALE GENOMIC DNA]</scope>
    <source>
        <strain evidence="1 2">Koide BX008</strain>
    </source>
</reference>
<gene>
    <name evidence="1" type="ORF">M378DRAFT_28850</name>
</gene>
<organism evidence="1 2">
    <name type="scientific">Amanita muscaria (strain Koide BX008)</name>
    <dbReference type="NCBI Taxonomy" id="946122"/>
    <lineage>
        <taxon>Eukaryota</taxon>
        <taxon>Fungi</taxon>
        <taxon>Dikarya</taxon>
        <taxon>Basidiomycota</taxon>
        <taxon>Agaricomycotina</taxon>
        <taxon>Agaricomycetes</taxon>
        <taxon>Agaricomycetidae</taxon>
        <taxon>Agaricales</taxon>
        <taxon>Pluteineae</taxon>
        <taxon>Amanitaceae</taxon>
        <taxon>Amanita</taxon>
    </lineage>
</organism>
<keyword evidence="2" id="KW-1185">Reference proteome</keyword>
<name>A0A0C2WB80_AMAMK</name>
<accession>A0A0C2WB80</accession>
<evidence type="ECO:0000313" key="2">
    <source>
        <dbReference type="Proteomes" id="UP000054549"/>
    </source>
</evidence>
<dbReference type="InParanoid" id="A0A0C2WB80"/>
<dbReference type="AlphaFoldDB" id="A0A0C2WB80"/>
<dbReference type="EMBL" id="KN819213">
    <property type="protein sequence ID" value="KIL53846.1"/>
    <property type="molecule type" value="Genomic_DNA"/>
</dbReference>
<proteinExistence type="predicted"/>
<protein>
    <submittedName>
        <fullName evidence="1">Uncharacterized protein</fullName>
    </submittedName>
</protein>
<dbReference type="HOGENOM" id="CLU_2003351_0_0_1"/>